<dbReference type="PANTHER" id="PTHR43355">
    <property type="entry name" value="FLAVIN REDUCTASE (NADPH)"/>
    <property type="match status" value="1"/>
</dbReference>
<dbReference type="PANTHER" id="PTHR43355:SF2">
    <property type="entry name" value="FLAVIN REDUCTASE (NADPH)"/>
    <property type="match status" value="1"/>
</dbReference>
<name>A0ABY4DPB5_9NEIS</name>
<proteinExistence type="predicted"/>
<keyword evidence="3" id="KW-1185">Reference proteome</keyword>
<dbReference type="EMBL" id="CP091508">
    <property type="protein sequence ID" value="UOO80896.1"/>
    <property type="molecule type" value="Genomic_DNA"/>
</dbReference>
<gene>
    <name evidence="2" type="ORF">LVJ83_07835</name>
</gene>
<organism evidence="2 3">
    <name type="scientific">Uruburuella testudinis</name>
    <dbReference type="NCBI Taxonomy" id="1282863"/>
    <lineage>
        <taxon>Bacteria</taxon>
        <taxon>Pseudomonadati</taxon>
        <taxon>Pseudomonadota</taxon>
        <taxon>Betaproteobacteria</taxon>
        <taxon>Neisseriales</taxon>
        <taxon>Neisseriaceae</taxon>
        <taxon>Uruburuella</taxon>
    </lineage>
</organism>
<dbReference type="Gene3D" id="3.40.50.720">
    <property type="entry name" value="NAD(P)-binding Rossmann-like Domain"/>
    <property type="match status" value="1"/>
</dbReference>
<dbReference type="Pfam" id="PF13460">
    <property type="entry name" value="NAD_binding_10"/>
    <property type="match status" value="1"/>
</dbReference>
<evidence type="ECO:0000313" key="3">
    <source>
        <dbReference type="Proteomes" id="UP000829817"/>
    </source>
</evidence>
<dbReference type="RefSeq" id="WP_244783966.1">
    <property type="nucleotide sequence ID" value="NZ_CP091508.1"/>
</dbReference>
<dbReference type="InterPro" id="IPR016040">
    <property type="entry name" value="NAD(P)-bd_dom"/>
</dbReference>
<feature type="domain" description="NAD(P)-binding" evidence="1">
    <location>
        <begin position="8"/>
        <end position="181"/>
    </location>
</feature>
<evidence type="ECO:0000313" key="2">
    <source>
        <dbReference type="EMBL" id="UOO80896.1"/>
    </source>
</evidence>
<dbReference type="Proteomes" id="UP000829817">
    <property type="component" value="Chromosome"/>
</dbReference>
<dbReference type="SUPFAM" id="SSF51735">
    <property type="entry name" value="NAD(P)-binding Rossmann-fold domains"/>
    <property type="match status" value="1"/>
</dbReference>
<reference evidence="2 3" key="1">
    <citation type="journal article" date="2022" name="Res Sq">
        <title>Evolution of multicellular longitudinally dividing oral cavity symbionts (Neisseriaceae).</title>
        <authorList>
            <person name="Nyongesa S."/>
            <person name="Weber P."/>
            <person name="Bernet E."/>
            <person name="Pullido F."/>
            <person name="Nieckarz M."/>
            <person name="Delaby M."/>
            <person name="Nieves C."/>
            <person name="Viehboeck T."/>
            <person name="Krause N."/>
            <person name="Rivera-Millot A."/>
            <person name="Nakamura A."/>
            <person name="Vischer N."/>
            <person name="VanNieuwenhze M."/>
            <person name="Brun Y."/>
            <person name="Cava F."/>
            <person name="Bulgheresi S."/>
            <person name="Veyrier F."/>
        </authorList>
    </citation>
    <scope>NUCLEOTIDE SEQUENCE [LARGE SCALE GENOMIC DNA]</scope>
    <source>
        <strain evidence="2 3">CCUG 63373m</strain>
    </source>
</reference>
<protein>
    <submittedName>
        <fullName evidence="2">NAD(P)H-binding protein</fullName>
    </submittedName>
</protein>
<dbReference type="InterPro" id="IPR051606">
    <property type="entry name" value="Polyketide_Oxido-like"/>
</dbReference>
<evidence type="ECO:0000259" key="1">
    <source>
        <dbReference type="Pfam" id="PF13460"/>
    </source>
</evidence>
<accession>A0ABY4DPB5</accession>
<dbReference type="InterPro" id="IPR036291">
    <property type="entry name" value="NAD(P)-bd_dom_sf"/>
</dbReference>
<sequence length="194" mass="21211">MTNILILGAGGSLAAQVIPELSADENLLLTLFVRRRNRVRAFENHPRIRIIEGDVLDMHALTNAMRGQDIVYAGLAGVLEAMARNVATAMADTGVRRLIWVSSMGIYGETGEDHGAILKPYRRSAAIIEASGLDYTILRPAWFTNGSEIDYALTQKGEAFRGSSISRRSLAHFIGKLVRQPEHHIGESLGLAKC</sequence>